<proteinExistence type="predicted"/>
<evidence type="ECO:0000313" key="2">
    <source>
        <dbReference type="Proteomes" id="UP000261948"/>
    </source>
</evidence>
<accession>A0A373FNT0</accession>
<dbReference type="AlphaFoldDB" id="A0A373FNT0"/>
<keyword evidence="2" id="KW-1185">Reference proteome</keyword>
<protein>
    <submittedName>
        <fullName evidence="1">Uncharacterized protein</fullName>
    </submittedName>
</protein>
<dbReference type="EMBL" id="QURR01000011">
    <property type="protein sequence ID" value="RGE45172.1"/>
    <property type="molecule type" value="Genomic_DNA"/>
</dbReference>
<reference evidence="1 2" key="1">
    <citation type="submission" date="2018-08" db="EMBL/GenBank/DDBJ databases">
        <title>Comamonas testosteroni strain SWCO2.</title>
        <authorList>
            <person name="Jiang N."/>
            <person name="Zhang X.Z."/>
        </authorList>
    </citation>
    <scope>NUCLEOTIDE SEQUENCE [LARGE SCALE GENOMIC DNA]</scope>
    <source>
        <strain evidence="1 2">SWCO2</strain>
    </source>
</reference>
<dbReference type="Proteomes" id="UP000261948">
    <property type="component" value="Unassembled WGS sequence"/>
</dbReference>
<gene>
    <name evidence="1" type="ORF">DZC30_11090</name>
</gene>
<sequence length="113" mass="12023">MALKIIKKGDAPAPQATAAAVSVAATPAAPLPTPEKPKKGQAKRLPVDGIRLDLPMRLRTGHMLSLFGVSGAQFYKLRKLGKIPKPAGHIGTGERPAPYWITTEIAPFIFSSQ</sequence>
<organism evidence="1 2">
    <name type="scientific">Comamonas testosteroni</name>
    <name type="common">Pseudomonas testosteroni</name>
    <dbReference type="NCBI Taxonomy" id="285"/>
    <lineage>
        <taxon>Bacteria</taxon>
        <taxon>Pseudomonadati</taxon>
        <taxon>Pseudomonadota</taxon>
        <taxon>Betaproteobacteria</taxon>
        <taxon>Burkholderiales</taxon>
        <taxon>Comamonadaceae</taxon>
        <taxon>Comamonas</taxon>
    </lineage>
</organism>
<name>A0A373FNT0_COMTE</name>
<comment type="caution">
    <text evidence="1">The sequence shown here is derived from an EMBL/GenBank/DDBJ whole genome shotgun (WGS) entry which is preliminary data.</text>
</comment>
<evidence type="ECO:0000313" key="1">
    <source>
        <dbReference type="EMBL" id="RGE45172.1"/>
    </source>
</evidence>